<comment type="caution">
    <text evidence="2">The sequence shown here is derived from an EMBL/GenBank/DDBJ whole genome shotgun (WGS) entry which is preliminary data.</text>
</comment>
<proteinExistence type="predicted"/>
<feature type="compositionally biased region" description="Basic and acidic residues" evidence="1">
    <location>
        <begin position="12"/>
        <end position="25"/>
    </location>
</feature>
<dbReference type="EMBL" id="JWIO01000004">
    <property type="protein sequence ID" value="KLL12537.1"/>
    <property type="molecule type" value="Genomic_DNA"/>
</dbReference>
<dbReference type="Proteomes" id="UP000035425">
    <property type="component" value="Unassembled WGS sequence"/>
</dbReference>
<name>A0ABR5F765_9ACTN</name>
<gene>
    <name evidence="2" type="ORF">FrCorBMG51_04650</name>
</gene>
<feature type="region of interest" description="Disordered" evidence="1">
    <location>
        <begin position="1"/>
        <end position="61"/>
    </location>
</feature>
<evidence type="ECO:0000256" key="1">
    <source>
        <dbReference type="SAM" id="MobiDB-lite"/>
    </source>
</evidence>
<keyword evidence="3" id="KW-1185">Reference proteome</keyword>
<evidence type="ECO:0000313" key="2">
    <source>
        <dbReference type="EMBL" id="KLL12537.1"/>
    </source>
</evidence>
<evidence type="ECO:0000313" key="3">
    <source>
        <dbReference type="Proteomes" id="UP000035425"/>
    </source>
</evidence>
<reference evidence="2 3" key="1">
    <citation type="submission" date="2014-12" db="EMBL/GenBank/DDBJ databases">
        <title>Frankia sp. BMG5.1 draft genome.</title>
        <authorList>
            <person name="Gtari M."/>
            <person name="Ghodhbane-Gtari F."/>
            <person name="Nouioui I."/>
            <person name="Ktari A."/>
            <person name="Hezbri K."/>
            <person name="Mimouni W."/>
            <person name="Sbissi I."/>
            <person name="Ayari A."/>
            <person name="Yamanaka T."/>
            <person name="Normand P."/>
            <person name="Tisa L.S."/>
            <person name="Boudabous A."/>
        </authorList>
    </citation>
    <scope>NUCLEOTIDE SEQUENCE [LARGE SCALE GENOMIC DNA]</scope>
    <source>
        <strain evidence="2 3">BMG5.1</strain>
    </source>
</reference>
<sequence length="61" mass="6706">MHAQGLHQVRLGRAELDEQREELAEARAQTAGLDGYPQGAETEVTQPSRLLQRVLSRPSGP</sequence>
<organism evidence="2 3">
    <name type="scientific">Protofrankia coriariae</name>
    <dbReference type="NCBI Taxonomy" id="1562887"/>
    <lineage>
        <taxon>Bacteria</taxon>
        <taxon>Bacillati</taxon>
        <taxon>Actinomycetota</taxon>
        <taxon>Actinomycetes</taxon>
        <taxon>Frankiales</taxon>
        <taxon>Frankiaceae</taxon>
        <taxon>Protofrankia</taxon>
    </lineage>
</organism>
<accession>A0ABR5F765</accession>
<protein>
    <submittedName>
        <fullName evidence="2">Uncharacterized protein</fullName>
    </submittedName>
</protein>